<organism evidence="1 2">
    <name type="scientific">Penicillium cosmopolitanum</name>
    <dbReference type="NCBI Taxonomy" id="1131564"/>
    <lineage>
        <taxon>Eukaryota</taxon>
        <taxon>Fungi</taxon>
        <taxon>Dikarya</taxon>
        <taxon>Ascomycota</taxon>
        <taxon>Pezizomycotina</taxon>
        <taxon>Eurotiomycetes</taxon>
        <taxon>Eurotiomycetidae</taxon>
        <taxon>Eurotiales</taxon>
        <taxon>Aspergillaceae</taxon>
        <taxon>Penicillium</taxon>
    </lineage>
</organism>
<accession>A0A9W9WA75</accession>
<proteinExistence type="predicted"/>
<dbReference type="RefSeq" id="XP_056493479.1">
    <property type="nucleotide sequence ID" value="XM_056624897.1"/>
</dbReference>
<dbReference type="AlphaFoldDB" id="A0A9W9WA75"/>
<dbReference type="OrthoDB" id="2845956at2759"/>
<dbReference type="EMBL" id="JAPZBU010000003">
    <property type="protein sequence ID" value="KAJ5413623.1"/>
    <property type="molecule type" value="Genomic_DNA"/>
</dbReference>
<evidence type="ECO:0000313" key="1">
    <source>
        <dbReference type="EMBL" id="KAJ5413623.1"/>
    </source>
</evidence>
<dbReference type="Proteomes" id="UP001147747">
    <property type="component" value="Unassembled WGS sequence"/>
</dbReference>
<reference evidence="1" key="1">
    <citation type="submission" date="2022-12" db="EMBL/GenBank/DDBJ databases">
        <authorList>
            <person name="Petersen C."/>
        </authorList>
    </citation>
    <scope>NUCLEOTIDE SEQUENCE</scope>
    <source>
        <strain evidence="1">IBT 29677</strain>
    </source>
</reference>
<sequence>MNSHEEYSGQYHQKPYEEMDFVITLASGAELIGCQVGKGLPRICFKLSNEDLPSHEKSTLKPDYGCDP</sequence>
<reference evidence="1" key="2">
    <citation type="journal article" date="2023" name="IMA Fungus">
        <title>Comparative genomic study of the Penicillium genus elucidates a diverse pangenome and 15 lateral gene transfer events.</title>
        <authorList>
            <person name="Petersen C."/>
            <person name="Sorensen T."/>
            <person name="Nielsen M.R."/>
            <person name="Sondergaard T.E."/>
            <person name="Sorensen J.L."/>
            <person name="Fitzpatrick D.A."/>
            <person name="Frisvad J.C."/>
            <person name="Nielsen K.L."/>
        </authorList>
    </citation>
    <scope>NUCLEOTIDE SEQUENCE</scope>
    <source>
        <strain evidence="1">IBT 29677</strain>
    </source>
</reference>
<gene>
    <name evidence="1" type="ORF">N7509_000250</name>
</gene>
<name>A0A9W9WA75_9EURO</name>
<comment type="caution">
    <text evidence="1">The sequence shown here is derived from an EMBL/GenBank/DDBJ whole genome shotgun (WGS) entry which is preliminary data.</text>
</comment>
<protein>
    <submittedName>
        <fullName evidence="1">Uncharacterized protein</fullName>
    </submittedName>
</protein>
<dbReference type="GeneID" id="81363877"/>
<keyword evidence="2" id="KW-1185">Reference proteome</keyword>
<evidence type="ECO:0000313" key="2">
    <source>
        <dbReference type="Proteomes" id="UP001147747"/>
    </source>
</evidence>